<dbReference type="Pfam" id="PF00435">
    <property type="entry name" value="Spectrin"/>
    <property type="match status" value="6"/>
</dbReference>
<keyword evidence="5" id="KW-1185">Reference proteome</keyword>
<evidence type="ECO:0000256" key="3">
    <source>
        <dbReference type="SAM" id="Coils"/>
    </source>
</evidence>
<dbReference type="PANTHER" id="PTHR11915">
    <property type="entry name" value="SPECTRIN/FILAMIN RELATED CYTOSKELETAL PROTEIN"/>
    <property type="match status" value="1"/>
</dbReference>
<name>A0A7K4J626_GEOCA</name>
<dbReference type="SUPFAM" id="SSF46966">
    <property type="entry name" value="Spectrin repeat"/>
    <property type="match status" value="6"/>
</dbReference>
<keyword evidence="3" id="KW-0175">Coiled coil</keyword>
<comment type="caution">
    <text evidence="4">The sequence shown here is derived from an EMBL/GenBank/DDBJ whole genome shotgun (WGS) entry which is preliminary data.</text>
</comment>
<dbReference type="Proteomes" id="UP000531151">
    <property type="component" value="Unassembled WGS sequence"/>
</dbReference>
<evidence type="ECO:0000313" key="5">
    <source>
        <dbReference type="Proteomes" id="UP000531151"/>
    </source>
</evidence>
<keyword evidence="1" id="KW-0677">Repeat</keyword>
<accession>A0A7K4J626</accession>
<organism evidence="4 5">
    <name type="scientific">Geococcyx californianus</name>
    <name type="common">Greater roadrunner</name>
    <name type="synonym">Saurothera californiana</name>
    <dbReference type="NCBI Taxonomy" id="8947"/>
    <lineage>
        <taxon>Eukaryota</taxon>
        <taxon>Metazoa</taxon>
        <taxon>Chordata</taxon>
        <taxon>Craniata</taxon>
        <taxon>Vertebrata</taxon>
        <taxon>Euteleostomi</taxon>
        <taxon>Archelosauria</taxon>
        <taxon>Archosauria</taxon>
        <taxon>Dinosauria</taxon>
        <taxon>Saurischia</taxon>
        <taxon>Theropoda</taxon>
        <taxon>Coelurosauria</taxon>
        <taxon>Aves</taxon>
        <taxon>Neognathae</taxon>
        <taxon>Neoaves</taxon>
        <taxon>Otidimorphae</taxon>
        <taxon>Cuculiformes</taxon>
        <taxon>Neomorphidae</taxon>
        <taxon>Geococcyx</taxon>
    </lineage>
</organism>
<sequence length="690" mass="78294">YQPCEPASVRERVAALELRYRQLVELARRRRARLEESRRLWKFFWDAGEEEAWMRQQERLLLADDVGRDLASSARLLRRHDAVRQELSGRAGPLEHALAQGRALVAQDRSGAAEVAQRVRELEERWRALANLAAQRERRLREAAGVFQLQADAGDVEAWLEEAWRVVASAELGRDEDSTRSLARQHRELQEEVRSHRRAIDVLHEQAGSLPPALADGVATRLPALEGRYQELAARAERRQRELDDALGFYTMRSEADACALWLGEKERWLRAMAVPQKLEDLEVVQQRLETLEPEMKKLETRVATVNRVAEELLAADQRNQESIRATRQELNDRWERVRALAERRKEALTSALNIQNFHLECDETAAWMRDKTHAIESTRDSGDDVASASALQRKLCGIARDLAAIEGKVKELRAVADALASEREEKTPQIRARAAAMEAAWEELRRELRRRQEALGEAAELQRLLRDAVALQAWLARAQAAAACDDVPATLAEAERMLSQHESLGKEIAQRGDDYRAACAAGRQAAAAAEEEEEDARRRSLRLRLDALDAGWEELAQLWQRRQQRLRHDVAFRLFLRDCEQAAGSLAAQEFALAHVELPASLPGAEAAVKKQEDLVGAVDVLGERAQALAAAGRRLVAEGNPHEQEVQELVEALEGRQRRNREAAQELLERLRDNRELQRFLQDAQEVR</sequence>
<dbReference type="AlphaFoldDB" id="A0A7K4J626"/>
<dbReference type="GO" id="GO:0003779">
    <property type="term" value="F:actin binding"/>
    <property type="evidence" value="ECO:0007669"/>
    <property type="project" value="UniProtKB-KW"/>
</dbReference>
<dbReference type="CDD" id="cd00176">
    <property type="entry name" value="SPEC"/>
    <property type="match status" value="4"/>
</dbReference>
<feature type="coiled-coil region" evidence="3">
    <location>
        <begin position="648"/>
        <end position="676"/>
    </location>
</feature>
<evidence type="ECO:0000256" key="1">
    <source>
        <dbReference type="ARBA" id="ARBA00022737"/>
    </source>
</evidence>
<dbReference type="OrthoDB" id="5865767at2759"/>
<evidence type="ECO:0000256" key="2">
    <source>
        <dbReference type="ARBA" id="ARBA00023203"/>
    </source>
</evidence>
<evidence type="ECO:0000313" key="4">
    <source>
        <dbReference type="EMBL" id="NWH60754.1"/>
    </source>
</evidence>
<reference evidence="4 5" key="1">
    <citation type="submission" date="2019-09" db="EMBL/GenBank/DDBJ databases">
        <title>Bird 10,000 Genomes (B10K) Project - Family phase.</title>
        <authorList>
            <person name="Zhang G."/>
        </authorList>
    </citation>
    <scope>NUCLEOTIDE SEQUENCE [LARGE SCALE GENOMIC DNA]</scope>
    <source>
        <strain evidence="4">B10K-CU-031-07</strain>
        <tissue evidence="4">Muscle</tissue>
    </source>
</reference>
<dbReference type="Gene3D" id="1.20.58.60">
    <property type="match status" value="5"/>
</dbReference>
<dbReference type="EMBL" id="VWPV01014253">
    <property type="protein sequence ID" value="NWH60754.1"/>
    <property type="molecule type" value="Genomic_DNA"/>
</dbReference>
<keyword evidence="2" id="KW-0009">Actin-binding</keyword>
<feature type="non-terminal residue" evidence="4">
    <location>
        <position position="690"/>
    </location>
</feature>
<dbReference type="InterPro" id="IPR002017">
    <property type="entry name" value="Spectrin_repeat"/>
</dbReference>
<feature type="coiled-coil region" evidence="3">
    <location>
        <begin position="403"/>
        <end position="465"/>
    </location>
</feature>
<feature type="coiled-coil region" evidence="3">
    <location>
        <begin position="179"/>
        <end position="242"/>
    </location>
</feature>
<gene>
    <name evidence="4" type="primary">Sptbn1_2</name>
    <name evidence="4" type="ORF">GEOCAL_R05053</name>
</gene>
<protein>
    <submittedName>
        <fullName evidence="4">SPTB2 protein</fullName>
    </submittedName>
</protein>
<feature type="non-terminal residue" evidence="4">
    <location>
        <position position="1"/>
    </location>
</feature>
<dbReference type="SMART" id="SM00150">
    <property type="entry name" value="SPEC"/>
    <property type="match status" value="6"/>
</dbReference>
<proteinExistence type="predicted"/>
<dbReference type="InterPro" id="IPR018159">
    <property type="entry name" value="Spectrin/alpha-actinin"/>
</dbReference>
<feature type="coiled-coil region" evidence="3">
    <location>
        <begin position="282"/>
        <end position="316"/>
    </location>
</feature>